<comment type="caution">
    <text evidence="1">The sequence shown here is derived from an EMBL/GenBank/DDBJ whole genome shotgun (WGS) entry which is preliminary data.</text>
</comment>
<dbReference type="EMBL" id="JAZHXJ010000266">
    <property type="protein sequence ID" value="KAL1866433.1"/>
    <property type="molecule type" value="Genomic_DNA"/>
</dbReference>
<dbReference type="Proteomes" id="UP001586593">
    <property type="component" value="Unassembled WGS sequence"/>
</dbReference>
<keyword evidence="2" id="KW-1185">Reference proteome</keyword>
<reference evidence="1 2" key="1">
    <citation type="journal article" date="2024" name="Commun. Biol.">
        <title>Comparative genomic analysis of thermophilic fungi reveals convergent evolutionary adaptations and gene losses.</title>
        <authorList>
            <person name="Steindorff A.S."/>
            <person name="Aguilar-Pontes M.V."/>
            <person name="Robinson A.J."/>
            <person name="Andreopoulos B."/>
            <person name="LaButti K."/>
            <person name="Kuo A."/>
            <person name="Mondo S."/>
            <person name="Riley R."/>
            <person name="Otillar R."/>
            <person name="Haridas S."/>
            <person name="Lipzen A."/>
            <person name="Grimwood J."/>
            <person name="Schmutz J."/>
            <person name="Clum A."/>
            <person name="Reid I.D."/>
            <person name="Moisan M.C."/>
            <person name="Butler G."/>
            <person name="Nguyen T.T.M."/>
            <person name="Dewar K."/>
            <person name="Conant G."/>
            <person name="Drula E."/>
            <person name="Henrissat B."/>
            <person name="Hansel C."/>
            <person name="Singer S."/>
            <person name="Hutchinson M.I."/>
            <person name="de Vries R.P."/>
            <person name="Natvig D.O."/>
            <person name="Powell A.J."/>
            <person name="Tsang A."/>
            <person name="Grigoriev I.V."/>
        </authorList>
    </citation>
    <scope>NUCLEOTIDE SEQUENCE [LARGE SCALE GENOMIC DNA]</scope>
    <source>
        <strain evidence="1 2">ATCC 24622</strain>
    </source>
</reference>
<organism evidence="1 2">
    <name type="scientific">Phialemonium thermophilum</name>
    <dbReference type="NCBI Taxonomy" id="223376"/>
    <lineage>
        <taxon>Eukaryota</taxon>
        <taxon>Fungi</taxon>
        <taxon>Dikarya</taxon>
        <taxon>Ascomycota</taxon>
        <taxon>Pezizomycotina</taxon>
        <taxon>Sordariomycetes</taxon>
        <taxon>Sordariomycetidae</taxon>
        <taxon>Cephalothecales</taxon>
        <taxon>Cephalothecaceae</taxon>
        <taxon>Phialemonium</taxon>
    </lineage>
</organism>
<proteinExistence type="predicted"/>
<name>A0ABR3WRZ0_9PEZI</name>
<gene>
    <name evidence="1" type="ORF">VTK73DRAFT_4712</name>
</gene>
<evidence type="ECO:0000313" key="2">
    <source>
        <dbReference type="Proteomes" id="UP001586593"/>
    </source>
</evidence>
<sequence>MSPPSVPQSLFRESLLVEPLALPDALPSPIEPECPGLPSSDDGIRTLPLPGIRCPTCAANGQEVWVIPGRACGNCGTPCF</sequence>
<protein>
    <submittedName>
        <fullName evidence="1">Uncharacterized protein</fullName>
    </submittedName>
</protein>
<accession>A0ABR3WRZ0</accession>
<evidence type="ECO:0000313" key="1">
    <source>
        <dbReference type="EMBL" id="KAL1866433.1"/>
    </source>
</evidence>